<feature type="domain" description="Plastocyanin-like" evidence="8">
    <location>
        <begin position="170"/>
        <end position="357"/>
    </location>
</feature>
<dbReference type="InterPro" id="IPR011706">
    <property type="entry name" value="Cu-oxidase_C"/>
</dbReference>
<keyword evidence="4" id="KW-0560">Oxidoreductase</keyword>
<dbReference type="AlphaFoldDB" id="A0A9W9Q6W8"/>
<dbReference type="PANTHER" id="PTHR11709">
    <property type="entry name" value="MULTI-COPPER OXIDASE"/>
    <property type="match status" value="1"/>
</dbReference>
<feature type="chain" id="PRO_5040862637" evidence="7">
    <location>
        <begin position="17"/>
        <end position="599"/>
    </location>
</feature>
<reference evidence="11" key="1">
    <citation type="submission" date="2022-12" db="EMBL/GenBank/DDBJ databases">
        <authorList>
            <person name="Petersen C."/>
        </authorList>
    </citation>
    <scope>NUCLEOTIDE SEQUENCE</scope>
    <source>
        <strain evidence="11">IBT 35673</strain>
    </source>
</reference>
<evidence type="ECO:0000259" key="8">
    <source>
        <dbReference type="Pfam" id="PF00394"/>
    </source>
</evidence>
<evidence type="ECO:0000259" key="10">
    <source>
        <dbReference type="Pfam" id="PF07732"/>
    </source>
</evidence>
<evidence type="ECO:0000256" key="4">
    <source>
        <dbReference type="ARBA" id="ARBA00023002"/>
    </source>
</evidence>
<dbReference type="EMBL" id="JAPZBQ010000005">
    <property type="protein sequence ID" value="KAJ5328259.1"/>
    <property type="molecule type" value="Genomic_DNA"/>
</dbReference>
<dbReference type="InterPro" id="IPR045087">
    <property type="entry name" value="Cu-oxidase_fam"/>
</dbReference>
<dbReference type="PROSITE" id="PS00080">
    <property type="entry name" value="MULTICOPPER_OXIDASE2"/>
    <property type="match status" value="1"/>
</dbReference>
<dbReference type="SUPFAM" id="SSF49503">
    <property type="entry name" value="Cupredoxins"/>
    <property type="match status" value="3"/>
</dbReference>
<proteinExistence type="inferred from homology"/>
<reference evidence="11" key="2">
    <citation type="journal article" date="2023" name="IMA Fungus">
        <title>Comparative genomic study of the Penicillium genus elucidates a diverse pangenome and 15 lateral gene transfer events.</title>
        <authorList>
            <person name="Petersen C."/>
            <person name="Sorensen T."/>
            <person name="Nielsen M.R."/>
            <person name="Sondergaard T.E."/>
            <person name="Sorensen J.L."/>
            <person name="Fitzpatrick D.A."/>
            <person name="Frisvad J.C."/>
            <person name="Nielsen K.L."/>
        </authorList>
    </citation>
    <scope>NUCLEOTIDE SEQUENCE</scope>
    <source>
        <strain evidence="11">IBT 35673</strain>
    </source>
</reference>
<evidence type="ECO:0000256" key="3">
    <source>
        <dbReference type="ARBA" id="ARBA00022729"/>
    </source>
</evidence>
<dbReference type="Pfam" id="PF00394">
    <property type="entry name" value="Cu-oxidase"/>
    <property type="match status" value="1"/>
</dbReference>
<evidence type="ECO:0000256" key="6">
    <source>
        <dbReference type="ARBA" id="ARBA00023180"/>
    </source>
</evidence>
<dbReference type="InterPro" id="IPR008972">
    <property type="entry name" value="Cupredoxin"/>
</dbReference>
<dbReference type="GO" id="GO:0042440">
    <property type="term" value="P:pigment metabolic process"/>
    <property type="evidence" value="ECO:0007669"/>
    <property type="project" value="UniProtKB-ARBA"/>
</dbReference>
<feature type="domain" description="Plastocyanin-like" evidence="9">
    <location>
        <begin position="449"/>
        <end position="574"/>
    </location>
</feature>
<keyword evidence="3 7" id="KW-0732">Signal</keyword>
<dbReference type="GO" id="GO:0005507">
    <property type="term" value="F:copper ion binding"/>
    <property type="evidence" value="ECO:0007669"/>
    <property type="project" value="InterPro"/>
</dbReference>
<dbReference type="Gene3D" id="2.60.40.420">
    <property type="entry name" value="Cupredoxins - blue copper proteins"/>
    <property type="match status" value="3"/>
</dbReference>
<feature type="signal peptide" evidence="7">
    <location>
        <begin position="1"/>
        <end position="16"/>
    </location>
</feature>
<dbReference type="InterPro" id="IPR033138">
    <property type="entry name" value="Cu_oxidase_CS"/>
</dbReference>
<dbReference type="InterPro" id="IPR002355">
    <property type="entry name" value="Cu_oxidase_Cu_BS"/>
</dbReference>
<evidence type="ECO:0000259" key="9">
    <source>
        <dbReference type="Pfam" id="PF07731"/>
    </source>
</evidence>
<keyword evidence="2" id="KW-0479">Metal-binding</keyword>
<protein>
    <submittedName>
        <fullName evidence="11">Multicopper oxidase type 2</fullName>
    </submittedName>
</protein>
<name>A0A9W9Q6W8_PENBR</name>
<evidence type="ECO:0000256" key="7">
    <source>
        <dbReference type="SAM" id="SignalP"/>
    </source>
</evidence>
<dbReference type="CDD" id="cd13898">
    <property type="entry name" value="CuRO_3_Abr2_like"/>
    <property type="match status" value="1"/>
</dbReference>
<dbReference type="InterPro" id="IPR011707">
    <property type="entry name" value="Cu-oxidase-like_N"/>
</dbReference>
<dbReference type="Pfam" id="PF07732">
    <property type="entry name" value="Cu-oxidase_3"/>
    <property type="match status" value="1"/>
</dbReference>
<evidence type="ECO:0000256" key="1">
    <source>
        <dbReference type="ARBA" id="ARBA00010609"/>
    </source>
</evidence>
<evidence type="ECO:0000313" key="11">
    <source>
        <dbReference type="EMBL" id="KAJ5328259.1"/>
    </source>
</evidence>
<evidence type="ECO:0000256" key="2">
    <source>
        <dbReference type="ARBA" id="ARBA00022723"/>
    </source>
</evidence>
<feature type="domain" description="Plastocyanin-like" evidence="10">
    <location>
        <begin position="30"/>
        <end position="143"/>
    </location>
</feature>
<dbReference type="CDD" id="cd13850">
    <property type="entry name" value="CuRO_1_Abr2_like"/>
    <property type="match status" value="1"/>
</dbReference>
<comment type="caution">
    <text evidence="11">The sequence shown here is derived from an EMBL/GenBank/DDBJ whole genome shotgun (WGS) entry which is preliminary data.</text>
</comment>
<gene>
    <name evidence="11" type="ORF">N7452_008649</name>
</gene>
<evidence type="ECO:0000256" key="5">
    <source>
        <dbReference type="ARBA" id="ARBA00023008"/>
    </source>
</evidence>
<evidence type="ECO:0000313" key="12">
    <source>
        <dbReference type="Proteomes" id="UP001147695"/>
    </source>
</evidence>
<accession>A0A9W9Q6W8</accession>
<dbReference type="FunFam" id="2.60.40.420:FF:000036">
    <property type="entry name" value="L-ascorbate oxidase"/>
    <property type="match status" value="1"/>
</dbReference>
<dbReference type="PROSITE" id="PS00079">
    <property type="entry name" value="MULTICOPPER_OXIDASE1"/>
    <property type="match status" value="2"/>
</dbReference>
<dbReference type="CDD" id="cd13876">
    <property type="entry name" value="CuRO_2_Abr2_like"/>
    <property type="match status" value="1"/>
</dbReference>
<organism evidence="11 12">
    <name type="scientific">Penicillium brevicompactum</name>
    <dbReference type="NCBI Taxonomy" id="5074"/>
    <lineage>
        <taxon>Eukaryota</taxon>
        <taxon>Fungi</taxon>
        <taxon>Dikarya</taxon>
        <taxon>Ascomycota</taxon>
        <taxon>Pezizomycotina</taxon>
        <taxon>Eurotiomycetes</taxon>
        <taxon>Eurotiomycetidae</taxon>
        <taxon>Eurotiales</taxon>
        <taxon>Aspergillaceae</taxon>
        <taxon>Penicillium</taxon>
    </lineage>
</organism>
<dbReference type="Proteomes" id="UP001147695">
    <property type="component" value="Unassembled WGS sequence"/>
</dbReference>
<keyword evidence="5" id="KW-0186">Copper</keyword>
<comment type="similarity">
    <text evidence="1">Belongs to the multicopper oxidase family.</text>
</comment>
<dbReference type="GO" id="GO:0052716">
    <property type="term" value="F:hydroquinone:oxygen oxidoreductase activity"/>
    <property type="evidence" value="ECO:0007669"/>
    <property type="project" value="UniProtKB-ARBA"/>
</dbReference>
<dbReference type="Pfam" id="PF07731">
    <property type="entry name" value="Cu-oxidase_2"/>
    <property type="match status" value="1"/>
</dbReference>
<dbReference type="PANTHER" id="PTHR11709:SF488">
    <property type="entry name" value="LACCASE-RELATED"/>
    <property type="match status" value="1"/>
</dbReference>
<keyword evidence="6" id="KW-0325">Glycoprotein</keyword>
<dbReference type="InterPro" id="IPR001117">
    <property type="entry name" value="Cu-oxidase_2nd"/>
</dbReference>
<sequence>MKLFVLLSCGLAAASALQKPPIKQFELDLTWSKRAVDGVDREQVLVNGQFPGPALIFDEGDDVEVTVNNFLPFNTTVHYHGIVQQGTPWSDGVPGVSQGLIAPGKQFVHKFTAMQYGTYWYHSHSRGQNMDGLYGPIYIRPRNVDASLLNTISNDSAARNQMQKAIQDPNLLMLSDWFHNTSEELRQIALAANLDTICADSILINGKGRVRCVDPEYLTSLIPPQISPLLQGKNLTDKGCLSTHNTYAQTATPQHYNEIPPALFDECKATNSPDEEIKVNPQDGWVSLNLIGAVSITSLSFSINNHPLWVYEVDGQHIVPIKVNVLTLESGTRYSVLVQLNNQPGDYRITAASAGFNQKIAGYGTFSYVNGDPSVVGTSSLNYGGVPSTDAVVLDGLTVEPLIPDQPTGEPESTYLLTIGRFEKAWKWSLNGDNAYDLSLEKDRPLLWDPQSQEDSNLVIATKNGTWVDIIFEAAGNETTLQPGHPIHKHSNMLYVIGSGLGKFNWTTVAEAKEEIPESFNLVNPPMRDTFTTLPAFQGPSWMAIRYHVVNPGAFMLHCHIDPHLTGGMMLAILDGIDAWPEIPAQYGPDGHWGKATEQ</sequence>